<dbReference type="Gene3D" id="3.40.50.300">
    <property type="entry name" value="P-loop containing nucleotide triphosphate hydrolases"/>
    <property type="match status" value="2"/>
</dbReference>
<evidence type="ECO:0000256" key="4">
    <source>
        <dbReference type="ARBA" id="ARBA00022519"/>
    </source>
</evidence>
<dbReference type="InterPro" id="IPR050388">
    <property type="entry name" value="ABC_Ni/Peptide_Import"/>
</dbReference>
<feature type="transmembrane region" description="Helical" evidence="10">
    <location>
        <begin position="79"/>
        <end position="97"/>
    </location>
</feature>
<evidence type="ECO:0000259" key="11">
    <source>
        <dbReference type="PROSITE" id="PS50893"/>
    </source>
</evidence>
<evidence type="ECO:0000313" key="12">
    <source>
        <dbReference type="EMBL" id="KKN53465.1"/>
    </source>
</evidence>
<dbReference type="AlphaFoldDB" id="A0A0F9RAC1"/>
<feature type="domain" description="ABC transporter" evidence="11">
    <location>
        <begin position="137"/>
        <end position="483"/>
    </location>
</feature>
<dbReference type="GO" id="GO:0005524">
    <property type="term" value="F:ATP binding"/>
    <property type="evidence" value="ECO:0007669"/>
    <property type="project" value="UniProtKB-KW"/>
</dbReference>
<evidence type="ECO:0000256" key="8">
    <source>
        <dbReference type="ARBA" id="ARBA00023136"/>
    </source>
</evidence>
<dbReference type="InterPro" id="IPR027417">
    <property type="entry name" value="P-loop_NTPase"/>
</dbReference>
<dbReference type="SMART" id="SM00382">
    <property type="entry name" value="AAA"/>
    <property type="match status" value="1"/>
</dbReference>
<dbReference type="InterPro" id="IPR003439">
    <property type="entry name" value="ABC_transporter-like_ATP-bd"/>
</dbReference>
<feature type="coiled-coil region" evidence="9">
    <location>
        <begin position="268"/>
        <end position="295"/>
    </location>
</feature>
<dbReference type="GO" id="GO:0015833">
    <property type="term" value="P:peptide transport"/>
    <property type="evidence" value="ECO:0007669"/>
    <property type="project" value="InterPro"/>
</dbReference>
<keyword evidence="3" id="KW-1003">Cell membrane</keyword>
<gene>
    <name evidence="12" type="ORF">LCGC14_0602130</name>
</gene>
<name>A0A0F9RAC1_9ZZZZ</name>
<evidence type="ECO:0000256" key="5">
    <source>
        <dbReference type="ARBA" id="ARBA00022741"/>
    </source>
</evidence>
<evidence type="ECO:0000256" key="3">
    <source>
        <dbReference type="ARBA" id="ARBA00022475"/>
    </source>
</evidence>
<dbReference type="SUPFAM" id="SSF52540">
    <property type="entry name" value="P-loop containing nucleoside triphosphate hydrolases"/>
    <property type="match status" value="1"/>
</dbReference>
<dbReference type="InterPro" id="IPR013563">
    <property type="entry name" value="Oligopep_ABC_C"/>
</dbReference>
<comment type="subcellular location">
    <subcellularLocation>
        <location evidence="1">Cell membrane</location>
        <topology evidence="1">Peripheral membrane protein</topology>
    </subcellularLocation>
</comment>
<evidence type="ECO:0000256" key="1">
    <source>
        <dbReference type="ARBA" id="ARBA00004202"/>
    </source>
</evidence>
<dbReference type="PROSITE" id="PS50893">
    <property type="entry name" value="ABC_TRANSPORTER_2"/>
    <property type="match status" value="1"/>
</dbReference>
<sequence>MIFVAASINNIINNLVFTGLVVVISIFLSRLINSLISYKRRFSKNVLWKSNLIALAISYGIWALLIFTLGLTFGIFIPMFWHILLMGLFFGINWILGKKLTKDEINKSLIGLEKRLIERKEFLTSFDEKLRQNRILLDVQGLVTYFYTEEGIVKAVEGVSFQIYEDEVLGLVGETGCGKSVTALSILQLIRPPGEIVGGNIIFQDVDLLNDPDVVMQKYRGNQITMIFQDPLNSLNPVMKVGAQIIEVYLNHKMDELYAEAGQFTQENNLIKAKKESIKQLLKQLKKEIDIAKGRLNKSGEIRYQEEVITKEKIDTETLANIRQKEDKFTAVLDEMEELKKKIKDLKKKGNIFTVADKWAAKIIKDVGISDPEQILNRYPHELSGGMRQRVMIAIALSCSPKLLIADEPTTALDVTIQAQILELMKRLQKEYKTSILMITHDLGLISELCDRVAVMYSGYIVEYGSIFKLFKNPLHPYTQGLIKAIPRVEKRVENLKTIPGMVPNLIYPPSGCRFHPRCEYCFEPCTTINPEQIEEDPGYFVACHLYDPKYKDLAQKARENSKNNKQEVV</sequence>
<dbReference type="Pfam" id="PF00005">
    <property type="entry name" value="ABC_tran"/>
    <property type="match status" value="2"/>
</dbReference>
<evidence type="ECO:0000256" key="2">
    <source>
        <dbReference type="ARBA" id="ARBA00022448"/>
    </source>
</evidence>
<dbReference type="InterPro" id="IPR017871">
    <property type="entry name" value="ABC_transporter-like_CS"/>
</dbReference>
<dbReference type="CDD" id="cd03257">
    <property type="entry name" value="ABC_NikE_OppD_transporters"/>
    <property type="match status" value="1"/>
</dbReference>
<dbReference type="GO" id="GO:0005886">
    <property type="term" value="C:plasma membrane"/>
    <property type="evidence" value="ECO:0007669"/>
    <property type="project" value="UniProtKB-SubCell"/>
</dbReference>
<protein>
    <recommendedName>
        <fullName evidence="11">ABC transporter domain-containing protein</fullName>
    </recommendedName>
</protein>
<keyword evidence="10" id="KW-0812">Transmembrane</keyword>
<dbReference type="PROSITE" id="PS00211">
    <property type="entry name" value="ABC_TRANSPORTER_1"/>
    <property type="match status" value="1"/>
</dbReference>
<keyword evidence="4" id="KW-0997">Cell inner membrane</keyword>
<proteinExistence type="predicted"/>
<comment type="caution">
    <text evidence="12">The sequence shown here is derived from an EMBL/GenBank/DDBJ whole genome shotgun (WGS) entry which is preliminary data.</text>
</comment>
<dbReference type="PANTHER" id="PTHR43297">
    <property type="entry name" value="OLIGOPEPTIDE TRANSPORT ATP-BINDING PROTEIN APPD"/>
    <property type="match status" value="1"/>
</dbReference>
<keyword evidence="8 10" id="KW-0472">Membrane</keyword>
<dbReference type="EMBL" id="LAZR01000970">
    <property type="protein sequence ID" value="KKN53465.1"/>
    <property type="molecule type" value="Genomic_DNA"/>
</dbReference>
<evidence type="ECO:0000256" key="7">
    <source>
        <dbReference type="ARBA" id="ARBA00022967"/>
    </source>
</evidence>
<feature type="coiled-coil region" evidence="9">
    <location>
        <begin position="319"/>
        <end position="349"/>
    </location>
</feature>
<accession>A0A0F9RAC1</accession>
<evidence type="ECO:0000256" key="9">
    <source>
        <dbReference type="SAM" id="Coils"/>
    </source>
</evidence>
<evidence type="ECO:0000256" key="6">
    <source>
        <dbReference type="ARBA" id="ARBA00022840"/>
    </source>
</evidence>
<keyword evidence="7" id="KW-1278">Translocase</keyword>
<feature type="transmembrane region" description="Helical" evidence="10">
    <location>
        <begin position="12"/>
        <end position="32"/>
    </location>
</feature>
<evidence type="ECO:0000256" key="10">
    <source>
        <dbReference type="SAM" id="Phobius"/>
    </source>
</evidence>
<dbReference type="GO" id="GO:0016887">
    <property type="term" value="F:ATP hydrolysis activity"/>
    <property type="evidence" value="ECO:0007669"/>
    <property type="project" value="InterPro"/>
</dbReference>
<dbReference type="PANTHER" id="PTHR43297:SF14">
    <property type="entry name" value="ATPASE AAA-TYPE CORE DOMAIN-CONTAINING PROTEIN"/>
    <property type="match status" value="1"/>
</dbReference>
<dbReference type="InterPro" id="IPR003593">
    <property type="entry name" value="AAA+_ATPase"/>
</dbReference>
<keyword evidence="5" id="KW-0547">Nucleotide-binding</keyword>
<dbReference type="Pfam" id="PF08352">
    <property type="entry name" value="oligo_HPY"/>
    <property type="match status" value="1"/>
</dbReference>
<dbReference type="NCBIfam" id="TIGR01727">
    <property type="entry name" value="oligo_HPY"/>
    <property type="match status" value="1"/>
</dbReference>
<keyword evidence="9" id="KW-0175">Coiled coil</keyword>
<keyword evidence="2" id="KW-0813">Transport</keyword>
<keyword evidence="10" id="KW-1133">Transmembrane helix</keyword>
<reference evidence="12" key="1">
    <citation type="journal article" date="2015" name="Nature">
        <title>Complex archaea that bridge the gap between prokaryotes and eukaryotes.</title>
        <authorList>
            <person name="Spang A."/>
            <person name="Saw J.H."/>
            <person name="Jorgensen S.L."/>
            <person name="Zaremba-Niedzwiedzka K."/>
            <person name="Martijn J."/>
            <person name="Lind A.E."/>
            <person name="van Eijk R."/>
            <person name="Schleper C."/>
            <person name="Guy L."/>
            <person name="Ettema T.J."/>
        </authorList>
    </citation>
    <scope>NUCLEOTIDE SEQUENCE</scope>
</reference>
<organism evidence="12">
    <name type="scientific">marine sediment metagenome</name>
    <dbReference type="NCBI Taxonomy" id="412755"/>
    <lineage>
        <taxon>unclassified sequences</taxon>
        <taxon>metagenomes</taxon>
        <taxon>ecological metagenomes</taxon>
    </lineage>
</organism>
<feature type="transmembrane region" description="Helical" evidence="10">
    <location>
        <begin position="52"/>
        <end position="73"/>
    </location>
</feature>
<keyword evidence="6" id="KW-0067">ATP-binding</keyword>